<keyword evidence="11" id="KW-0677">Repeat</keyword>
<feature type="compositionally biased region" description="Low complexity" evidence="29">
    <location>
        <begin position="817"/>
        <end position="858"/>
    </location>
</feature>
<dbReference type="InterPro" id="IPR045245">
    <property type="entry name" value="Pfs2-like"/>
</dbReference>
<evidence type="ECO:0000256" key="6">
    <source>
        <dbReference type="ARBA" id="ARBA00022481"/>
    </source>
</evidence>
<feature type="repeat" description="WD" evidence="28">
    <location>
        <begin position="625"/>
        <end position="657"/>
    </location>
</feature>
<evidence type="ECO:0000256" key="22">
    <source>
        <dbReference type="ARBA" id="ARBA00058681"/>
    </source>
</evidence>
<proteinExistence type="inferred from homology"/>
<dbReference type="GO" id="GO:0005847">
    <property type="term" value="C:mRNA cleavage and polyadenylation specificity factor complex"/>
    <property type="evidence" value="ECO:0007669"/>
    <property type="project" value="TreeGrafter"/>
</dbReference>
<dbReference type="FunFam" id="2.130.10.10:FF:000085">
    <property type="entry name" value="WD repeat domain 33"/>
    <property type="match status" value="1"/>
</dbReference>
<sequence>MRLIIREDYDEVSEFVANYIKERIRQFEPNTERPFVLGLPTGSSPVGVYKRLVELYNSGQVSFEHVVTFNMDEYVGLPRDHPESYRSFMWKTLFMHVNIRPENVHILDGNAPDLDEECKKFEAEITRVGGIELFLGGIGPDGHIAFNEPGSSLTSRTRVKTLAYETIIANARFFEGDIAKVPKLALTVGVATVMDAREVVVLITGAHKAIALAKCIEEGVNHMWTVSAIQMHPKGLIVCDEDATLELHVKTVKYFKSIEHVHHSLIGSENLSLQGGVKQLKNVLAAADSRPSTPMEMEVASHNKWEDDHSGGAGGRRPMRMSGREDGGGGGGGGGNIPFSKMIFDGKRMRKAIQRRTVDYNHSVARWMQERVWIRDRRDSRYLRPDPNFIVNMLPPVAYLDNPINAVTTKFIHTSTNKIRFPVNVVRWTPEGRRLITGSSSGEFTLWNGLTFNFETILQAHDSAVRAMNWSHNDNWMVTGDHSGIIKYWQSNMSNLKMFQGHKEAIRDLTFAPSDTRFATCSDDSLIKIWDFNTGTEEKTLTGHGWDVKCVDWHPYKALLASGSKDNLIKLWDPKTAKNITTLHGHKNTVLALEWNQNGNWLVTAGRDQLVKVYDIRTMKELQIFRGHKKEICSAKWHPQHERLLATGGSDGALMFWMTGQDQPVGEQETAHESNIWSLDWHPVGHILVSGSNDHTTRFWTRPRPGELTSDKFDSSQHHDEEPAPVKNEDYGRHQFTEPPPFRPHNAQGAHSKMEPPPFRPANMPRPPSIMDNNGPPPFRPNSNFGNDAPPPFRPPPHQHQDMMGGMMRQNQSLPPQQMQHMQHQQQQFDGGFRPQQQQQRGGNPRQFGRGGMQQQQQRHNHNDRNMQHQQGYRPPPPMMNNNNNNSNNNNGRYNDFQQQQPPRMMNNNNNMNKRPYPQQHQQDNVPGYRPPPPFSGGGGNGNTGGNQQHHQQQFQQPRDSNKKPRRWN</sequence>
<feature type="repeat" description="WD" evidence="28">
    <location>
        <begin position="458"/>
        <end position="490"/>
    </location>
</feature>
<keyword evidence="8" id="KW-0597">Phosphoprotein</keyword>
<evidence type="ECO:0000256" key="1">
    <source>
        <dbReference type="ARBA" id="ARBA00000644"/>
    </source>
</evidence>
<dbReference type="InterPro" id="IPR020472">
    <property type="entry name" value="WD40_PAC1"/>
</dbReference>
<evidence type="ECO:0000313" key="31">
    <source>
        <dbReference type="EMBL" id="GAN03452.1"/>
    </source>
</evidence>
<feature type="repeat" description="WD" evidence="28">
    <location>
        <begin position="583"/>
        <end position="624"/>
    </location>
</feature>
<dbReference type="GO" id="GO:0004342">
    <property type="term" value="F:glucosamine-6-phosphate deaminase activity"/>
    <property type="evidence" value="ECO:0007669"/>
    <property type="project" value="UniProtKB-EC"/>
</dbReference>
<name>A0A0C9MJW1_9FUNG</name>
<dbReference type="Pfam" id="PF00400">
    <property type="entry name" value="WD40"/>
    <property type="match status" value="6"/>
</dbReference>
<reference evidence="31" key="1">
    <citation type="submission" date="2014-09" db="EMBL/GenBank/DDBJ databases">
        <title>Draft genome sequence of an oleaginous Mucoromycotina fungus Mucor ambiguus NBRC6742.</title>
        <authorList>
            <person name="Takeda I."/>
            <person name="Yamane N."/>
            <person name="Morita T."/>
            <person name="Tamano K."/>
            <person name="Machida M."/>
            <person name="Baker S."/>
            <person name="Koike H."/>
        </authorList>
    </citation>
    <scope>NUCLEOTIDE SEQUENCE</scope>
    <source>
        <strain evidence="31">NBRC 6742</strain>
    </source>
</reference>
<evidence type="ECO:0000256" key="11">
    <source>
        <dbReference type="ARBA" id="ARBA00022737"/>
    </source>
</evidence>
<evidence type="ECO:0000256" key="3">
    <source>
        <dbReference type="ARBA" id="ARBA00005526"/>
    </source>
</evidence>
<evidence type="ECO:0000256" key="26">
    <source>
        <dbReference type="ARBA" id="ARBA00075792"/>
    </source>
</evidence>
<dbReference type="InterPro" id="IPR015943">
    <property type="entry name" value="WD40/YVTN_repeat-like_dom_sf"/>
</dbReference>
<evidence type="ECO:0000256" key="8">
    <source>
        <dbReference type="ARBA" id="ARBA00022553"/>
    </source>
</evidence>
<keyword evidence="17" id="KW-0119">Carbohydrate metabolism</keyword>
<dbReference type="Proteomes" id="UP000053815">
    <property type="component" value="Unassembled WGS sequence"/>
</dbReference>
<evidence type="ECO:0000256" key="21">
    <source>
        <dbReference type="ARBA" id="ARBA00050047"/>
    </source>
</evidence>
<dbReference type="FunFam" id="2.130.10.10:FF:000077">
    <property type="entry name" value="WD repeat domain 33"/>
    <property type="match status" value="1"/>
</dbReference>
<dbReference type="OrthoDB" id="16717at2759"/>
<dbReference type="GO" id="GO:0031124">
    <property type="term" value="P:mRNA 3'-end processing"/>
    <property type="evidence" value="ECO:0007669"/>
    <property type="project" value="InterPro"/>
</dbReference>
<evidence type="ECO:0000256" key="9">
    <source>
        <dbReference type="ARBA" id="ARBA00022574"/>
    </source>
</evidence>
<dbReference type="Gene3D" id="3.40.50.1360">
    <property type="match status" value="1"/>
</dbReference>
<dbReference type="AlphaFoldDB" id="A0A0C9MJW1"/>
<keyword evidence="14" id="KW-0007">Acetylation</keyword>
<organism evidence="31">
    <name type="scientific">Mucor ambiguus</name>
    <dbReference type="NCBI Taxonomy" id="91626"/>
    <lineage>
        <taxon>Eukaryota</taxon>
        <taxon>Fungi</taxon>
        <taxon>Fungi incertae sedis</taxon>
        <taxon>Mucoromycota</taxon>
        <taxon>Mucoromycotina</taxon>
        <taxon>Mucoromycetes</taxon>
        <taxon>Mucorales</taxon>
        <taxon>Mucorineae</taxon>
        <taxon>Mucoraceae</taxon>
        <taxon>Mucor</taxon>
    </lineage>
</organism>
<evidence type="ECO:0000256" key="16">
    <source>
        <dbReference type="ARBA" id="ARBA00023242"/>
    </source>
</evidence>
<comment type="subunit">
    <text evidence="24">Component of the cleavage and polyadenylation specificity factor (CPSF) module of the pre-mRNA 3'-end processing complex. Interacts with CPSF3/CPSF73.</text>
</comment>
<evidence type="ECO:0000256" key="12">
    <source>
        <dbReference type="ARBA" id="ARBA00022801"/>
    </source>
</evidence>
<comment type="function">
    <text evidence="22">Essential for both cleavage and polyadenylation of pre-mRNA 3' ends.</text>
</comment>
<dbReference type="FunFam" id="2.130.10.10:FF:000069">
    <property type="entry name" value="WD repeat domain 33"/>
    <property type="match status" value="1"/>
</dbReference>
<dbReference type="PROSITE" id="PS01161">
    <property type="entry name" value="GLC_GALNAC_ISOMERASE"/>
    <property type="match status" value="1"/>
</dbReference>
<keyword evidence="32" id="KW-1185">Reference proteome</keyword>
<dbReference type="EMBL" id="DF836330">
    <property type="protein sequence ID" value="GAN03452.1"/>
    <property type="molecule type" value="Genomic_DNA"/>
</dbReference>
<dbReference type="PANTHER" id="PTHR22836:SF0">
    <property type="entry name" value="PRE-MRNA 3' END PROCESSING PROTEIN WDR33"/>
    <property type="match status" value="1"/>
</dbReference>
<evidence type="ECO:0000256" key="13">
    <source>
        <dbReference type="ARBA" id="ARBA00022843"/>
    </source>
</evidence>
<comment type="similarity">
    <text evidence="23">Belongs to the WD repeat WDR33 family.</text>
</comment>
<dbReference type="PRINTS" id="PR00320">
    <property type="entry name" value="GPROTEINBRPT"/>
</dbReference>
<dbReference type="CDD" id="cd00200">
    <property type="entry name" value="WD40"/>
    <property type="match status" value="1"/>
</dbReference>
<feature type="repeat" description="WD" evidence="28">
    <location>
        <begin position="423"/>
        <end position="448"/>
    </location>
</feature>
<evidence type="ECO:0000256" key="24">
    <source>
        <dbReference type="ARBA" id="ARBA00063159"/>
    </source>
</evidence>
<feature type="domain" description="Glucosamine/galactosamine-6-phosphate isomerase" evidence="30">
    <location>
        <begin position="8"/>
        <end position="230"/>
    </location>
</feature>
<dbReference type="InterPro" id="IPR006148">
    <property type="entry name" value="Glc/Gal-6P_isomerase"/>
</dbReference>
<comment type="subcellular location">
    <subcellularLocation>
        <location evidence="2">Nucleus</location>
    </subcellularLocation>
</comment>
<keyword evidence="15" id="KW-0176">Collagen</keyword>
<dbReference type="SUPFAM" id="SSF100950">
    <property type="entry name" value="NagB/RpiA/CoA transferase-like"/>
    <property type="match status" value="1"/>
</dbReference>
<dbReference type="GO" id="GO:0005975">
    <property type="term" value="P:carbohydrate metabolic process"/>
    <property type="evidence" value="ECO:0007669"/>
    <property type="project" value="InterPro"/>
</dbReference>
<dbReference type="PROSITE" id="PS50082">
    <property type="entry name" value="WD_REPEATS_2"/>
    <property type="match status" value="7"/>
</dbReference>
<evidence type="ECO:0000256" key="29">
    <source>
        <dbReference type="SAM" id="MobiDB-lite"/>
    </source>
</evidence>
<comment type="function">
    <text evidence="18">Required for 3'-end cleavage and polyadenylation of pre-mRNAs. Also involved in chromosome segregation where it has a role in chromosome attachment to the mitotic spindle.</text>
</comment>
<keyword evidence="12" id="KW-0378">Hydrolase</keyword>
<dbReference type="InterPro" id="IPR018321">
    <property type="entry name" value="Glucosamine6P_isomerase_CS"/>
</dbReference>
<evidence type="ECO:0000256" key="23">
    <source>
        <dbReference type="ARBA" id="ARBA00061690"/>
    </source>
</evidence>
<feature type="repeat" description="WD" evidence="28">
    <location>
        <begin position="499"/>
        <end position="540"/>
    </location>
</feature>
<evidence type="ECO:0000256" key="10">
    <source>
        <dbReference type="ARBA" id="ARBA00022664"/>
    </source>
</evidence>
<dbReference type="STRING" id="91626.A0A0C9MJW1"/>
<evidence type="ECO:0000256" key="7">
    <source>
        <dbReference type="ARBA" id="ARBA00022499"/>
    </source>
</evidence>
<evidence type="ECO:0000256" key="19">
    <source>
        <dbReference type="ARBA" id="ARBA00026154"/>
    </source>
</evidence>
<evidence type="ECO:0000256" key="2">
    <source>
        <dbReference type="ARBA" id="ARBA00004123"/>
    </source>
</evidence>
<evidence type="ECO:0000256" key="15">
    <source>
        <dbReference type="ARBA" id="ARBA00023119"/>
    </source>
</evidence>
<comment type="similarity">
    <text evidence="3">Belongs to the glucosamine/galactosamine-6-phosphate isomerase family.</text>
</comment>
<dbReference type="InterPro" id="IPR036322">
    <property type="entry name" value="WD40_repeat_dom_sf"/>
</dbReference>
<dbReference type="GO" id="GO:0005829">
    <property type="term" value="C:cytosol"/>
    <property type="evidence" value="ECO:0007669"/>
    <property type="project" value="UniProtKB-ARBA"/>
</dbReference>
<gene>
    <name evidence="31" type="ORF">MAM1_0041c02905</name>
</gene>
<evidence type="ECO:0000256" key="4">
    <source>
        <dbReference type="ARBA" id="ARBA00012680"/>
    </source>
</evidence>
<feature type="region of interest" description="Disordered" evidence="29">
    <location>
        <begin position="698"/>
        <end position="969"/>
    </location>
</feature>
<evidence type="ECO:0000259" key="30">
    <source>
        <dbReference type="Pfam" id="PF01182"/>
    </source>
</evidence>
<dbReference type="InterPro" id="IPR037171">
    <property type="entry name" value="NagB/RpiA_transferase-like"/>
</dbReference>
<dbReference type="CDD" id="cd01399">
    <property type="entry name" value="GlcN6P_deaminase"/>
    <property type="match status" value="1"/>
</dbReference>
<feature type="compositionally biased region" description="Pro residues" evidence="29">
    <location>
        <begin position="789"/>
        <end position="798"/>
    </location>
</feature>
<dbReference type="Pfam" id="PF01182">
    <property type="entry name" value="Glucosamine_iso"/>
    <property type="match status" value="1"/>
</dbReference>
<evidence type="ECO:0000313" key="32">
    <source>
        <dbReference type="Proteomes" id="UP000053815"/>
    </source>
</evidence>
<keyword evidence="6" id="KW-0488">Methylation</keyword>
<feature type="compositionally biased region" description="Low complexity" evidence="29">
    <location>
        <begin position="880"/>
        <end position="891"/>
    </location>
</feature>
<keyword evidence="9 28" id="KW-0853">WD repeat</keyword>
<dbReference type="PANTHER" id="PTHR22836">
    <property type="entry name" value="WD40 REPEAT PROTEIN"/>
    <property type="match status" value="1"/>
</dbReference>
<dbReference type="EC" id="3.5.99.6" evidence="4"/>
<feature type="compositionally biased region" description="Low complexity" evidence="29">
    <location>
        <begin position="946"/>
        <end position="957"/>
    </location>
</feature>
<dbReference type="InterPro" id="IPR001680">
    <property type="entry name" value="WD40_rpt"/>
</dbReference>
<evidence type="ECO:0000256" key="17">
    <source>
        <dbReference type="ARBA" id="ARBA00023277"/>
    </source>
</evidence>
<dbReference type="HAMAP" id="MF_01241">
    <property type="entry name" value="GlcN6P_deamin"/>
    <property type="match status" value="1"/>
</dbReference>
<evidence type="ECO:0000256" key="18">
    <source>
        <dbReference type="ARBA" id="ARBA00025498"/>
    </source>
</evidence>
<comment type="function">
    <text evidence="20">Catalyzes the reversible conversion of alpha-D-glucosamine 6-phosphate (GlcN-6P) into beta-D-fructose 6-phosphate (Fru-6P) and ammonium ion, a regulatory reaction step in de novo uridine diphosphate-N-acetyl-alpha-D-glucosamine (UDP-GlcNAc) biosynthesis via hexosamine pathway.</text>
</comment>
<dbReference type="InterPro" id="IPR004547">
    <property type="entry name" value="Glucosamine6P_isomerase"/>
</dbReference>
<protein>
    <recommendedName>
        <fullName evidence="5">Glucosamine-6-phosphate deaminase</fullName>
        <ecNumber evidence="4">3.5.99.6</ecNumber>
    </recommendedName>
    <alternativeName>
        <fullName evidence="21">Glucosamine-6-phosphate isomerase</fullName>
    </alternativeName>
    <alternativeName>
        <fullName evidence="19">Polyadenylation factor subunit 2</fullName>
    </alternativeName>
    <alternativeName>
        <fullName evidence="26">WD repeat-containing protein 33</fullName>
    </alternativeName>
    <alternativeName>
        <fullName evidence="27">WD repeat-containing protein of 146 kDa</fullName>
    </alternativeName>
    <alternativeName>
        <fullName evidence="25">pre-mRNA 3' end processing protein WDR33</fullName>
    </alternativeName>
</protein>
<feature type="compositionally biased region" description="Pro residues" evidence="29">
    <location>
        <begin position="755"/>
        <end position="768"/>
    </location>
</feature>
<feature type="compositionally biased region" description="Basic and acidic residues" evidence="29">
    <location>
        <begin position="709"/>
        <end position="736"/>
    </location>
</feature>
<accession>A0A0C9MJW1</accession>
<keyword evidence="7" id="KW-1017">Isopeptide bond</keyword>
<dbReference type="SUPFAM" id="SSF50978">
    <property type="entry name" value="WD40 repeat-like"/>
    <property type="match status" value="1"/>
</dbReference>
<comment type="catalytic activity">
    <reaction evidence="1">
        <text>alpha-D-glucosamine 6-phosphate + H2O = beta-D-fructose 6-phosphate + NH4(+)</text>
        <dbReference type="Rhea" id="RHEA:12172"/>
        <dbReference type="ChEBI" id="CHEBI:15377"/>
        <dbReference type="ChEBI" id="CHEBI:28938"/>
        <dbReference type="ChEBI" id="CHEBI:57634"/>
        <dbReference type="ChEBI" id="CHEBI:75989"/>
        <dbReference type="EC" id="3.5.99.6"/>
    </reaction>
</comment>
<dbReference type="GO" id="GO:0006044">
    <property type="term" value="P:N-acetylglucosamine metabolic process"/>
    <property type="evidence" value="ECO:0007669"/>
    <property type="project" value="InterPro"/>
</dbReference>
<dbReference type="NCBIfam" id="TIGR00502">
    <property type="entry name" value="nagB"/>
    <property type="match status" value="1"/>
</dbReference>
<evidence type="ECO:0000256" key="14">
    <source>
        <dbReference type="ARBA" id="ARBA00022990"/>
    </source>
</evidence>
<feature type="compositionally biased region" description="Polar residues" evidence="29">
    <location>
        <begin position="892"/>
        <end position="902"/>
    </location>
</feature>
<dbReference type="Gene3D" id="2.130.10.10">
    <property type="entry name" value="YVTN repeat-like/Quinoprotein amine dehydrogenase"/>
    <property type="match status" value="3"/>
</dbReference>
<evidence type="ECO:0000256" key="27">
    <source>
        <dbReference type="ARBA" id="ARBA00076133"/>
    </source>
</evidence>
<dbReference type="SMART" id="SM00320">
    <property type="entry name" value="WD40"/>
    <property type="match status" value="7"/>
</dbReference>
<keyword evidence="16" id="KW-0539">Nucleus</keyword>
<feature type="repeat" description="WD" evidence="28">
    <location>
        <begin position="541"/>
        <end position="582"/>
    </location>
</feature>
<feature type="region of interest" description="Disordered" evidence="29">
    <location>
        <begin position="305"/>
        <end position="337"/>
    </location>
</feature>
<keyword evidence="10" id="KW-0507">mRNA processing</keyword>
<dbReference type="FunFam" id="3.40.50.1360:FF:000002">
    <property type="entry name" value="Glucosamine-6-phosphate deaminase"/>
    <property type="match status" value="1"/>
</dbReference>
<dbReference type="PROSITE" id="PS50294">
    <property type="entry name" value="WD_REPEATS_REGION"/>
    <property type="match status" value="6"/>
</dbReference>
<feature type="compositionally biased region" description="Gly residues" evidence="29">
    <location>
        <begin position="936"/>
        <end position="945"/>
    </location>
</feature>
<evidence type="ECO:0000256" key="28">
    <source>
        <dbReference type="PROSITE-ProRule" id="PRU00221"/>
    </source>
</evidence>
<evidence type="ECO:0000256" key="20">
    <source>
        <dbReference type="ARBA" id="ARBA00049961"/>
    </source>
</evidence>
<keyword evidence="13" id="KW-0832">Ubl conjugation</keyword>
<evidence type="ECO:0000256" key="5">
    <source>
        <dbReference type="ARBA" id="ARBA00017067"/>
    </source>
</evidence>
<feature type="repeat" description="WD" evidence="28">
    <location>
        <begin position="669"/>
        <end position="700"/>
    </location>
</feature>
<evidence type="ECO:0000256" key="25">
    <source>
        <dbReference type="ARBA" id="ARBA00068823"/>
    </source>
</evidence>